<dbReference type="InterPro" id="IPR002734">
    <property type="entry name" value="RibDG_C"/>
</dbReference>
<dbReference type="InterPro" id="IPR050765">
    <property type="entry name" value="Riboflavin_Biosynth_HTPR"/>
</dbReference>
<evidence type="ECO:0000313" key="3">
    <source>
        <dbReference type="Proteomes" id="UP001054801"/>
    </source>
</evidence>
<dbReference type="PANTHER" id="PTHR38011">
    <property type="entry name" value="DIHYDROFOLATE REDUCTASE FAMILY PROTEIN (AFU_ORTHOLOGUE AFUA_8G06820)"/>
    <property type="match status" value="1"/>
</dbReference>
<evidence type="ECO:0000259" key="1">
    <source>
        <dbReference type="Pfam" id="PF01872"/>
    </source>
</evidence>
<keyword evidence="3" id="KW-1185">Reference proteome</keyword>
<evidence type="ECO:0000313" key="2">
    <source>
        <dbReference type="EMBL" id="UJS22733.1"/>
    </source>
</evidence>
<sequence>MTIKCSVYIAASVDGFIATLDGGIEWLEKPEYSSAPMEGLSYDEFISTVDALVMGRNTFEKVLTFEAWPYEGMPVVVLSSTDLAIPEHLRDAVRHESGEPNEIVERLAKANMRHLYIDGGVTIQRFLKDKLINELTITRIPVLLGAGLPLFGGAGPEQKLKLAHVTASDNGFVQERYIVESVV</sequence>
<dbReference type="Pfam" id="PF01872">
    <property type="entry name" value="RibD_C"/>
    <property type="match status" value="1"/>
</dbReference>
<dbReference type="Gene3D" id="3.40.430.10">
    <property type="entry name" value="Dihydrofolate Reductase, subunit A"/>
    <property type="match status" value="1"/>
</dbReference>
<proteinExistence type="predicted"/>
<feature type="domain" description="Bacterial bifunctional deaminase-reductase C-terminal" evidence="1">
    <location>
        <begin position="9"/>
        <end position="173"/>
    </location>
</feature>
<dbReference type="SUPFAM" id="SSF53597">
    <property type="entry name" value="Dihydrofolate reductase-like"/>
    <property type="match status" value="1"/>
</dbReference>
<accession>A0ABY3SVA0</accession>
<dbReference type="InterPro" id="IPR024072">
    <property type="entry name" value="DHFR-like_dom_sf"/>
</dbReference>
<name>A0ABY3SVA0_9GAMM</name>
<gene>
    <name evidence="2" type="ORF">L2Y54_12345</name>
</gene>
<dbReference type="PANTHER" id="PTHR38011:SF11">
    <property type="entry name" value="2,5-DIAMINO-6-RIBOSYLAMINO-4(3H)-PYRIMIDINONE 5'-PHOSPHATE REDUCTASE"/>
    <property type="match status" value="1"/>
</dbReference>
<dbReference type="Proteomes" id="UP001054801">
    <property type="component" value="Chromosome"/>
</dbReference>
<organism evidence="2 3">
    <name type="scientific">Thiothrix winogradskyi</name>
    <dbReference type="NCBI Taxonomy" id="96472"/>
    <lineage>
        <taxon>Bacteria</taxon>
        <taxon>Pseudomonadati</taxon>
        <taxon>Pseudomonadota</taxon>
        <taxon>Gammaproteobacteria</taxon>
        <taxon>Thiotrichales</taxon>
        <taxon>Thiotrichaceae</taxon>
        <taxon>Thiothrix</taxon>
    </lineage>
</organism>
<reference evidence="2" key="1">
    <citation type="journal article" date="2022" name="Microorganisms">
        <title>Two New Species of Filamentous Sulfur Bacteria of the Genus Thiothrix, Thiothrix winogradskyi sp. nov. and 'Candidatus Thiothrix sulfatifontis' sp. nov.</title>
        <authorList>
            <person name="Ravin N.V."/>
            <person name="Rossetti S."/>
            <person name="Beletsky A.V."/>
            <person name="Kadnikov V.V."/>
            <person name="Rudenko T.S."/>
            <person name="Smolyakov D.D."/>
            <person name="Moskvitina M.I."/>
            <person name="Gureeva M.V."/>
            <person name="Mardanov A.V."/>
            <person name="Grabovich M.Y."/>
        </authorList>
    </citation>
    <scope>NUCLEOTIDE SEQUENCE</scope>
    <source>
        <strain evidence="2">CT3</strain>
    </source>
</reference>
<protein>
    <submittedName>
        <fullName evidence="2">Dihydrofolate reductase family protein</fullName>
    </submittedName>
</protein>
<dbReference type="EMBL" id="CP091244">
    <property type="protein sequence ID" value="UJS22733.1"/>
    <property type="molecule type" value="Genomic_DNA"/>
</dbReference>
<dbReference type="RefSeq" id="WP_236496416.1">
    <property type="nucleotide sequence ID" value="NZ_CP091244.1"/>
</dbReference>